<dbReference type="AlphaFoldDB" id="A0A9D4CEL5"/>
<reference evidence="1" key="1">
    <citation type="journal article" date="2019" name="bioRxiv">
        <title>The Genome of the Zebra Mussel, Dreissena polymorpha: A Resource for Invasive Species Research.</title>
        <authorList>
            <person name="McCartney M.A."/>
            <person name="Auch B."/>
            <person name="Kono T."/>
            <person name="Mallez S."/>
            <person name="Zhang Y."/>
            <person name="Obille A."/>
            <person name="Becker A."/>
            <person name="Abrahante J.E."/>
            <person name="Garbe J."/>
            <person name="Badalamenti J.P."/>
            <person name="Herman A."/>
            <person name="Mangelson H."/>
            <person name="Liachko I."/>
            <person name="Sullivan S."/>
            <person name="Sone E.D."/>
            <person name="Koren S."/>
            <person name="Silverstein K.A.T."/>
            <person name="Beckman K.B."/>
            <person name="Gohl D.M."/>
        </authorList>
    </citation>
    <scope>NUCLEOTIDE SEQUENCE</scope>
    <source>
        <strain evidence="1">Duluth1</strain>
        <tissue evidence="1">Whole animal</tissue>
    </source>
</reference>
<evidence type="ECO:0000313" key="2">
    <source>
        <dbReference type="Proteomes" id="UP000828390"/>
    </source>
</evidence>
<dbReference type="EMBL" id="JAIWYP010000013">
    <property type="protein sequence ID" value="KAH3722259.1"/>
    <property type="molecule type" value="Genomic_DNA"/>
</dbReference>
<comment type="caution">
    <text evidence="1">The sequence shown here is derived from an EMBL/GenBank/DDBJ whole genome shotgun (WGS) entry which is preliminary data.</text>
</comment>
<protein>
    <submittedName>
        <fullName evidence="1">Uncharacterized protein</fullName>
    </submittedName>
</protein>
<proteinExistence type="predicted"/>
<evidence type="ECO:0000313" key="1">
    <source>
        <dbReference type="EMBL" id="KAH3722259.1"/>
    </source>
</evidence>
<gene>
    <name evidence="1" type="ORF">DPMN_065215</name>
</gene>
<keyword evidence="2" id="KW-1185">Reference proteome</keyword>
<dbReference type="Proteomes" id="UP000828390">
    <property type="component" value="Unassembled WGS sequence"/>
</dbReference>
<name>A0A9D4CEL5_DREPO</name>
<sequence>MLMLYVVSASRAVSFFMTIRFLSPIFRKRMILWSIGCNIDVFGGRKTRVTALR</sequence>
<organism evidence="1 2">
    <name type="scientific">Dreissena polymorpha</name>
    <name type="common">Zebra mussel</name>
    <name type="synonym">Mytilus polymorpha</name>
    <dbReference type="NCBI Taxonomy" id="45954"/>
    <lineage>
        <taxon>Eukaryota</taxon>
        <taxon>Metazoa</taxon>
        <taxon>Spiralia</taxon>
        <taxon>Lophotrochozoa</taxon>
        <taxon>Mollusca</taxon>
        <taxon>Bivalvia</taxon>
        <taxon>Autobranchia</taxon>
        <taxon>Heteroconchia</taxon>
        <taxon>Euheterodonta</taxon>
        <taxon>Imparidentia</taxon>
        <taxon>Neoheterodontei</taxon>
        <taxon>Myida</taxon>
        <taxon>Dreissenoidea</taxon>
        <taxon>Dreissenidae</taxon>
        <taxon>Dreissena</taxon>
    </lineage>
</organism>
<accession>A0A9D4CEL5</accession>
<reference evidence="1" key="2">
    <citation type="submission" date="2020-11" db="EMBL/GenBank/DDBJ databases">
        <authorList>
            <person name="McCartney M.A."/>
            <person name="Auch B."/>
            <person name="Kono T."/>
            <person name="Mallez S."/>
            <person name="Becker A."/>
            <person name="Gohl D.M."/>
            <person name="Silverstein K.A.T."/>
            <person name="Koren S."/>
            <person name="Bechman K.B."/>
            <person name="Herman A."/>
            <person name="Abrahante J.E."/>
            <person name="Garbe J."/>
        </authorList>
    </citation>
    <scope>NUCLEOTIDE SEQUENCE</scope>
    <source>
        <strain evidence="1">Duluth1</strain>
        <tissue evidence="1">Whole animal</tissue>
    </source>
</reference>